<evidence type="ECO:0000313" key="2">
    <source>
        <dbReference type="EMBL" id="KVI08561.1"/>
    </source>
</evidence>
<evidence type="ECO:0000256" key="1">
    <source>
        <dbReference type="SAM" id="MobiDB-lite"/>
    </source>
</evidence>
<protein>
    <submittedName>
        <fullName evidence="2">Uncharacterized protein</fullName>
    </submittedName>
</protein>
<dbReference type="AlphaFoldDB" id="A0A103YG93"/>
<feature type="region of interest" description="Disordered" evidence="1">
    <location>
        <begin position="1"/>
        <end position="62"/>
    </location>
</feature>
<dbReference type="Proteomes" id="UP000243975">
    <property type="component" value="Unassembled WGS sequence"/>
</dbReference>
<name>A0A103YG93_CYNCS</name>
<reference evidence="2 3" key="1">
    <citation type="journal article" date="2016" name="Sci. Rep.">
        <title>The genome sequence of the outbreeding globe artichoke constructed de novo incorporating a phase-aware low-pass sequencing strategy of F1 progeny.</title>
        <authorList>
            <person name="Scaglione D."/>
            <person name="Reyes-Chin-Wo S."/>
            <person name="Acquadro A."/>
            <person name="Froenicke L."/>
            <person name="Portis E."/>
            <person name="Beitel C."/>
            <person name="Tirone M."/>
            <person name="Mauro R."/>
            <person name="Lo Monaco A."/>
            <person name="Mauromicale G."/>
            <person name="Faccioli P."/>
            <person name="Cattivelli L."/>
            <person name="Rieseberg L."/>
            <person name="Michelmore R."/>
            <person name="Lanteri S."/>
        </authorList>
    </citation>
    <scope>NUCLEOTIDE SEQUENCE [LARGE SCALE GENOMIC DNA]</scope>
    <source>
        <strain evidence="2">2C</strain>
    </source>
</reference>
<sequence>MSCQRLDTGSERKLAAKVSRRYSAGSNGSSLANTHLERNGDGTAEREPLTPHSLIKKGSRSV</sequence>
<dbReference type="EMBL" id="LEKV01001106">
    <property type="protein sequence ID" value="KVI08561.1"/>
    <property type="molecule type" value="Genomic_DNA"/>
</dbReference>
<evidence type="ECO:0000313" key="3">
    <source>
        <dbReference type="Proteomes" id="UP000243975"/>
    </source>
</evidence>
<feature type="compositionally biased region" description="Polar residues" evidence="1">
    <location>
        <begin position="24"/>
        <end position="33"/>
    </location>
</feature>
<comment type="caution">
    <text evidence="2">The sequence shown here is derived from an EMBL/GenBank/DDBJ whole genome shotgun (WGS) entry which is preliminary data.</text>
</comment>
<organism evidence="2 3">
    <name type="scientific">Cynara cardunculus var. scolymus</name>
    <name type="common">Globe artichoke</name>
    <name type="synonym">Cynara scolymus</name>
    <dbReference type="NCBI Taxonomy" id="59895"/>
    <lineage>
        <taxon>Eukaryota</taxon>
        <taxon>Viridiplantae</taxon>
        <taxon>Streptophyta</taxon>
        <taxon>Embryophyta</taxon>
        <taxon>Tracheophyta</taxon>
        <taxon>Spermatophyta</taxon>
        <taxon>Magnoliopsida</taxon>
        <taxon>eudicotyledons</taxon>
        <taxon>Gunneridae</taxon>
        <taxon>Pentapetalae</taxon>
        <taxon>asterids</taxon>
        <taxon>campanulids</taxon>
        <taxon>Asterales</taxon>
        <taxon>Asteraceae</taxon>
        <taxon>Carduoideae</taxon>
        <taxon>Cardueae</taxon>
        <taxon>Carduinae</taxon>
        <taxon>Cynara</taxon>
    </lineage>
</organism>
<feature type="compositionally biased region" description="Basic and acidic residues" evidence="1">
    <location>
        <begin position="35"/>
        <end position="49"/>
    </location>
</feature>
<gene>
    <name evidence="2" type="ORF">Ccrd_013061</name>
</gene>
<keyword evidence="3" id="KW-1185">Reference proteome</keyword>
<dbReference type="Gramene" id="KVI08561">
    <property type="protein sequence ID" value="KVI08561"/>
    <property type="gene ID" value="Ccrd_013061"/>
</dbReference>
<proteinExistence type="predicted"/>
<accession>A0A103YG93</accession>